<keyword evidence="2" id="KW-0663">Pyridoxal phosphate</keyword>
<keyword evidence="4" id="KW-0032">Aminotransferase</keyword>
<proteinExistence type="inferred from homology"/>
<evidence type="ECO:0000256" key="1">
    <source>
        <dbReference type="ARBA" id="ARBA00008954"/>
    </source>
</evidence>
<dbReference type="PANTHER" id="PTHR45688">
    <property type="match status" value="1"/>
</dbReference>
<dbReference type="InterPro" id="IPR015421">
    <property type="entry name" value="PyrdxlP-dep_Trfase_major"/>
</dbReference>
<evidence type="ECO:0000313" key="5">
    <source>
        <dbReference type="Proteomes" id="UP000218113"/>
    </source>
</evidence>
<dbReference type="InterPro" id="IPR011009">
    <property type="entry name" value="Kinase-like_dom_sf"/>
</dbReference>
<dbReference type="SUPFAM" id="SSF56112">
    <property type="entry name" value="Protein kinase-like (PK-like)"/>
    <property type="match status" value="1"/>
</dbReference>
<dbReference type="InterPro" id="IPR002575">
    <property type="entry name" value="Aminoglycoside_PTrfase"/>
</dbReference>
<evidence type="ECO:0000256" key="2">
    <source>
        <dbReference type="ARBA" id="ARBA00022898"/>
    </source>
</evidence>
<protein>
    <submittedName>
        <fullName evidence="4">Aminotransferase</fullName>
    </submittedName>
</protein>
<name>A0A2A4T7N3_9DELT</name>
<dbReference type="Pfam" id="PF00202">
    <property type="entry name" value="Aminotran_3"/>
    <property type="match status" value="1"/>
</dbReference>
<dbReference type="Proteomes" id="UP000218113">
    <property type="component" value="Unassembled WGS sequence"/>
</dbReference>
<dbReference type="InterPro" id="IPR015422">
    <property type="entry name" value="PyrdxlP-dep_Trfase_small"/>
</dbReference>
<dbReference type="GO" id="GO:0008483">
    <property type="term" value="F:transaminase activity"/>
    <property type="evidence" value="ECO:0007669"/>
    <property type="project" value="UniProtKB-KW"/>
</dbReference>
<reference evidence="5" key="1">
    <citation type="submission" date="2017-08" db="EMBL/GenBank/DDBJ databases">
        <title>A dynamic microbial community with high functional redundancy inhabits the cold, oxic subseafloor aquifer.</title>
        <authorList>
            <person name="Tully B.J."/>
            <person name="Wheat C.G."/>
            <person name="Glazer B.T."/>
            <person name="Huber J.A."/>
        </authorList>
    </citation>
    <scope>NUCLEOTIDE SEQUENCE [LARGE SCALE GENOMIC DNA]</scope>
</reference>
<dbReference type="InterPro" id="IPR005814">
    <property type="entry name" value="Aminotrans_3"/>
</dbReference>
<dbReference type="PROSITE" id="PS00600">
    <property type="entry name" value="AA_TRANSFER_CLASS_3"/>
    <property type="match status" value="1"/>
</dbReference>
<dbReference type="EMBL" id="NVSR01000016">
    <property type="protein sequence ID" value="PCI29299.1"/>
    <property type="molecule type" value="Genomic_DNA"/>
</dbReference>
<evidence type="ECO:0000313" key="4">
    <source>
        <dbReference type="EMBL" id="PCI29299.1"/>
    </source>
</evidence>
<dbReference type="Gene3D" id="3.40.640.10">
    <property type="entry name" value="Type I PLP-dependent aspartate aminotransferase-like (Major domain)"/>
    <property type="match status" value="1"/>
</dbReference>
<dbReference type="Gene3D" id="3.90.1150.10">
    <property type="entry name" value="Aspartate Aminotransferase, domain 1"/>
    <property type="match status" value="1"/>
</dbReference>
<comment type="similarity">
    <text evidence="1">Belongs to the class-III pyridoxal-phosphate-dependent aminotransferase family.</text>
</comment>
<gene>
    <name evidence="4" type="ORF">COB67_04355</name>
</gene>
<accession>A0A2A4T7N3</accession>
<organism evidence="4 5">
    <name type="scientific">SAR324 cluster bacterium</name>
    <dbReference type="NCBI Taxonomy" id="2024889"/>
    <lineage>
        <taxon>Bacteria</taxon>
        <taxon>Deltaproteobacteria</taxon>
        <taxon>SAR324 cluster</taxon>
    </lineage>
</organism>
<dbReference type="InterPro" id="IPR015424">
    <property type="entry name" value="PyrdxlP-dep_Trfase"/>
</dbReference>
<dbReference type="Pfam" id="PF01636">
    <property type="entry name" value="APH"/>
    <property type="match status" value="1"/>
</dbReference>
<dbReference type="SUPFAM" id="SSF53383">
    <property type="entry name" value="PLP-dependent transferases"/>
    <property type="match status" value="1"/>
</dbReference>
<evidence type="ECO:0000259" key="3">
    <source>
        <dbReference type="Pfam" id="PF01636"/>
    </source>
</evidence>
<comment type="caution">
    <text evidence="4">The sequence shown here is derived from an EMBL/GenBank/DDBJ whole genome shotgun (WGS) entry which is preliminary data.</text>
</comment>
<dbReference type="InterPro" id="IPR049704">
    <property type="entry name" value="Aminotrans_3_PPA_site"/>
</dbReference>
<dbReference type="GO" id="GO:0030170">
    <property type="term" value="F:pyridoxal phosphate binding"/>
    <property type="evidence" value="ECO:0007669"/>
    <property type="project" value="InterPro"/>
</dbReference>
<keyword evidence="4" id="KW-0808">Transferase</keyword>
<sequence length="791" mass="87632">MNPSATLTPPFTSKEVQDLVRQHYGIQGTIEDYPSYIDRNFLLRSDTGEKYVVKLANQNEDSSTLDFQNKAMEHLAAHMDPSAWPGVCTSLEGKQIHQVTSNEGSSYLLRVLTFVPGTCLADISPQTPELLQNIGHFLGETDRAFVGFSHPASSRYLQWDLKNASDIKQYLPHIKNPEKRGLVEFLLQKYESEIKPLLPALRCSVIHNDGNDYNLLMGGQDSQNKVVGLIDFGDIVHTQLINELAVALPYLMFGKEDPLSAAAQVISGYHQEFPLKEEEIRVLFYLICMRLCTSVCMSAHQKSLEPDNEYLLVSEKPAWQLLEMLVETNPNLVYRIFKDACGMYTNSSGIPELNHKEILEARQSHLNRALSVSYEQPLKIVRGSMQYLYDECGTAYLDLVNNVCHVGHCHPRVVRAAQDQISRLNTNTRYLHDNIVEYAKRLTATLPDPLNVCFLVCTGSEANDLALRLARTHTGNYDALVVDGAYHGNLSSLIDLSPYKFDGPGGQGTPIHTHKVTMPDPYRGKYKADDPKAGEKYAAELQDTIEEVQEGGRNIAAFFCESLLGCGGQIVLPDNYMKEAFHHVREAGGLCIADEVQVGFGRVGEAFWGFQTQDVIPDIVTFGKPIGNGHPMAAVVTTAEIAASFNNGMEYFNTFGGNPVSCAIGLAVLDVIESEGLQQNALEVGNRMKQGLEELKKKHPIIGDVRGMGLFLGVELVLDRQTLEPAAQQASWIAERMKERQILISTDGPLHNVLKIKPPIVCNMENADSLICNLDQVLSDPALMALSVHSA</sequence>
<dbReference type="PANTHER" id="PTHR45688:SF13">
    <property type="entry name" value="ALANINE--GLYOXYLATE AMINOTRANSFERASE 2-LIKE"/>
    <property type="match status" value="1"/>
</dbReference>
<dbReference type="CDD" id="cd00610">
    <property type="entry name" value="OAT_like"/>
    <property type="match status" value="1"/>
</dbReference>
<dbReference type="Gene3D" id="3.90.1200.10">
    <property type="match status" value="1"/>
</dbReference>
<feature type="domain" description="Aminoglycoside phosphotransferase" evidence="3">
    <location>
        <begin position="36"/>
        <end position="271"/>
    </location>
</feature>
<dbReference type="AlphaFoldDB" id="A0A2A4T7N3"/>